<dbReference type="PANTHER" id="PTHR43353">
    <property type="entry name" value="SUCCINATE-SEMIALDEHYDE DEHYDROGENASE, MITOCHONDRIAL"/>
    <property type="match status" value="1"/>
</dbReference>
<evidence type="ECO:0000313" key="3">
    <source>
        <dbReference type="EMBL" id="MDI3406417.1"/>
    </source>
</evidence>
<gene>
    <name evidence="3" type="ORF">QIS96_21735</name>
</gene>
<dbReference type="RefSeq" id="WP_282544351.1">
    <property type="nucleotide sequence ID" value="NZ_JASCIQ010000023.1"/>
</dbReference>
<proteinExistence type="predicted"/>
<dbReference type="SUPFAM" id="SSF53720">
    <property type="entry name" value="ALDH-like"/>
    <property type="match status" value="1"/>
</dbReference>
<keyword evidence="4" id="KW-1185">Reference proteome</keyword>
<dbReference type="InterPro" id="IPR044151">
    <property type="entry name" value="ALDH_KGSADH"/>
</dbReference>
<dbReference type="Gene3D" id="3.40.605.10">
    <property type="entry name" value="Aldehyde Dehydrogenase, Chain A, domain 1"/>
    <property type="match status" value="1"/>
</dbReference>
<evidence type="ECO:0000256" key="1">
    <source>
        <dbReference type="ARBA" id="ARBA00023002"/>
    </source>
</evidence>
<protein>
    <submittedName>
        <fullName evidence="3">Aldehyde dehydrogenase (NADP(+))</fullName>
    </submittedName>
</protein>
<reference evidence="3 4" key="1">
    <citation type="submission" date="2023-05" db="EMBL/GenBank/DDBJ databases">
        <title>Draft genome sequence of Streptomyces sp. B-S-A6 isolated from a cave soil in Thailand.</title>
        <authorList>
            <person name="Chamroensaksri N."/>
            <person name="Muangham S."/>
        </authorList>
    </citation>
    <scope>NUCLEOTIDE SEQUENCE [LARGE SCALE GENOMIC DNA]</scope>
    <source>
        <strain evidence="3 4">B-S-A6</strain>
    </source>
</reference>
<evidence type="ECO:0000259" key="2">
    <source>
        <dbReference type="Pfam" id="PF00171"/>
    </source>
</evidence>
<dbReference type="Pfam" id="PF00171">
    <property type="entry name" value="Aldedh"/>
    <property type="match status" value="1"/>
</dbReference>
<accession>A0ABT6SFG6</accession>
<comment type="caution">
    <text evidence="3">The sequence shown here is derived from an EMBL/GenBank/DDBJ whole genome shotgun (WGS) entry which is preliminary data.</text>
</comment>
<dbReference type="Gene3D" id="3.40.309.10">
    <property type="entry name" value="Aldehyde Dehydrogenase, Chain A, domain 2"/>
    <property type="match status" value="1"/>
</dbReference>
<dbReference type="InterPro" id="IPR015590">
    <property type="entry name" value="Aldehyde_DH_dom"/>
</dbReference>
<dbReference type="InterPro" id="IPR050740">
    <property type="entry name" value="Aldehyde_DH_Superfamily"/>
</dbReference>
<name>A0ABT6SFG6_9ACTN</name>
<dbReference type="CDD" id="cd07129">
    <property type="entry name" value="ALDH_KGSADH"/>
    <property type="match status" value="1"/>
</dbReference>
<keyword evidence="1" id="KW-0560">Oxidoreductase</keyword>
<dbReference type="Proteomes" id="UP001223978">
    <property type="component" value="Unassembled WGS sequence"/>
</dbReference>
<evidence type="ECO:0000313" key="4">
    <source>
        <dbReference type="Proteomes" id="UP001223978"/>
    </source>
</evidence>
<dbReference type="InterPro" id="IPR016161">
    <property type="entry name" value="Ald_DH/histidinol_DH"/>
</dbReference>
<dbReference type="EMBL" id="JASCIQ010000023">
    <property type="protein sequence ID" value="MDI3406417.1"/>
    <property type="molecule type" value="Genomic_DNA"/>
</dbReference>
<dbReference type="InterPro" id="IPR016163">
    <property type="entry name" value="Ald_DH_C"/>
</dbReference>
<dbReference type="InterPro" id="IPR016162">
    <property type="entry name" value="Ald_DH_N"/>
</dbReference>
<dbReference type="PANTHER" id="PTHR43353:SF3">
    <property type="entry name" value="ALDEHYDE DEHYDROGENASE-RELATED"/>
    <property type="match status" value="1"/>
</dbReference>
<feature type="domain" description="Aldehyde dehydrogenase" evidence="2">
    <location>
        <begin position="19"/>
        <end position="300"/>
    </location>
</feature>
<organism evidence="3 4">
    <name type="scientific">Streptomyces cavernicola</name>
    <dbReference type="NCBI Taxonomy" id="3043613"/>
    <lineage>
        <taxon>Bacteria</taxon>
        <taxon>Bacillati</taxon>
        <taxon>Actinomycetota</taxon>
        <taxon>Actinomycetes</taxon>
        <taxon>Kitasatosporales</taxon>
        <taxon>Streptomycetaceae</taxon>
        <taxon>Streptomyces</taxon>
    </lineage>
</organism>
<sequence>MTDLYGIDARTGDRIEPPVRENTPEEVAAACAAAERAAPDLAALPLTARAGLLRAMADGLDATGDELVTLADRETALGTNTLRAELARMTGQLRLKADEVLRADFLAPRSEDGPDGTPHFRRVLVPIGPVAVYAASNFPFALAVAGSDTAAALAAGCPVVVKAHPGHPTTSRRIAEIVAEALRASDAPDGSFAVVHGMAAGRELIHDPRIKAGSFTGSQAGGRALFDAAAARPEPIPFYGELGSVNPVFITRAAVKARPADLVSGFVTAAGRYVGQLCTNPGLLFLPEGHGLYDDLVVELSRVPAAPLLNLRILDGFREGTARLAAHAEQVLGTPDGPHLFRTTVEEFAARPALSEECFGPASLVVEYADEAQLPALAARLPGSLTATVHAEDGDEALVRDLLPVLTRKAGRVVWNGWPTGVAVNRVMHHGGPWPATTGAAHTSVGTESIRRFQVPVVFQDVPQGLLPAPLRG</sequence>